<evidence type="ECO:0000313" key="2">
    <source>
        <dbReference type="EMBL" id="KAK5706343.1"/>
    </source>
</evidence>
<proteinExistence type="predicted"/>
<accession>A0AAN7ZQD8</accession>
<dbReference type="EMBL" id="JAVRQU010000002">
    <property type="protein sequence ID" value="KAK5706343.1"/>
    <property type="molecule type" value="Genomic_DNA"/>
</dbReference>
<organism evidence="2 3">
    <name type="scientific">Elasticomyces elasticus</name>
    <dbReference type="NCBI Taxonomy" id="574655"/>
    <lineage>
        <taxon>Eukaryota</taxon>
        <taxon>Fungi</taxon>
        <taxon>Dikarya</taxon>
        <taxon>Ascomycota</taxon>
        <taxon>Pezizomycotina</taxon>
        <taxon>Dothideomycetes</taxon>
        <taxon>Dothideomycetidae</taxon>
        <taxon>Mycosphaerellales</taxon>
        <taxon>Teratosphaeriaceae</taxon>
        <taxon>Elasticomyces</taxon>
    </lineage>
</organism>
<comment type="caution">
    <text evidence="2">The sequence shown here is derived from an EMBL/GenBank/DDBJ whole genome shotgun (WGS) entry which is preliminary data.</text>
</comment>
<dbReference type="InterPro" id="IPR001736">
    <property type="entry name" value="PLipase_D/transphosphatidylase"/>
</dbReference>
<dbReference type="InterPro" id="IPR025202">
    <property type="entry name" value="PLD-like_dom"/>
</dbReference>
<dbReference type="GO" id="GO:0032049">
    <property type="term" value="P:cardiolipin biosynthetic process"/>
    <property type="evidence" value="ECO:0007669"/>
    <property type="project" value="UniProtKB-ARBA"/>
</dbReference>
<name>A0AAN7ZQD8_9PEZI</name>
<dbReference type="PROSITE" id="PS50035">
    <property type="entry name" value="PLD"/>
    <property type="match status" value="1"/>
</dbReference>
<dbReference type="Proteomes" id="UP001310594">
    <property type="component" value="Unassembled WGS sequence"/>
</dbReference>
<dbReference type="PANTHER" id="PTHR21248">
    <property type="entry name" value="CARDIOLIPIN SYNTHASE"/>
    <property type="match status" value="1"/>
</dbReference>
<dbReference type="Pfam" id="PF13091">
    <property type="entry name" value="PLDc_2"/>
    <property type="match status" value="1"/>
</dbReference>
<dbReference type="AlphaFoldDB" id="A0AAN7ZQD8"/>
<feature type="domain" description="PLD phosphodiesterase" evidence="1">
    <location>
        <begin position="386"/>
        <end position="408"/>
    </location>
</feature>
<dbReference type="PANTHER" id="PTHR21248:SF11">
    <property type="entry name" value="PLD PHOSPHODIESTERASE DOMAIN-CONTAINING PROTEIN"/>
    <property type="match status" value="1"/>
</dbReference>
<dbReference type="SUPFAM" id="SSF56024">
    <property type="entry name" value="Phospholipase D/nuclease"/>
    <property type="match status" value="2"/>
</dbReference>
<dbReference type="CDD" id="cd00138">
    <property type="entry name" value="PLDc_SF"/>
    <property type="match status" value="1"/>
</dbReference>
<evidence type="ECO:0000259" key="1">
    <source>
        <dbReference type="PROSITE" id="PS50035"/>
    </source>
</evidence>
<gene>
    <name evidence="2" type="ORF">LTR97_001331</name>
</gene>
<evidence type="ECO:0000313" key="3">
    <source>
        <dbReference type="Proteomes" id="UP001310594"/>
    </source>
</evidence>
<sequence>MAMEPCSIFEDVAGRLEAQGSTEANRKTHPGYWIKDLKSLLCTANVEDITFGTGHQIYTRKILPAIEAAETEVVLVTCFLARSVTLDDLGDSLRKLSVKAQRNGKLIKVRICFSSSSIWQKLLQTSSLAGQIWPEAKWGLPRKDELQGLDMEVKSIFQLPFSVMHPKFAVVDRQRILLPSCNVSWEDWFEGCVDLNGAVVDQFVRFWQSFWAGEEDRQVKITNSTPFSNQQTSAIVREAYAVFLPSPHHRFSLPWVSSEQPPATPLNIYLLTVFTRAERGIYMQTPNLTSTVVLSAILQALERGVDVTILTSRRLMRLEQIVTAGTTTERSVRSLIKRYQALKQHQTSPRDLEAGFVPSHAGRLIVRYHKMRDAIDQLEVEPAQSHLKLTIVDGKVAIFGSGNMDRASWHTSQELGLALTSESLVKQVWQSLSIAMEGRSVTEYDSDKD</sequence>
<protein>
    <recommendedName>
        <fullName evidence="1">PLD phosphodiesterase domain-containing protein</fullName>
    </recommendedName>
</protein>
<dbReference type="GO" id="GO:0030572">
    <property type="term" value="F:phosphatidyltransferase activity"/>
    <property type="evidence" value="ECO:0007669"/>
    <property type="project" value="UniProtKB-ARBA"/>
</dbReference>
<dbReference type="Gene3D" id="3.30.870.10">
    <property type="entry name" value="Endonuclease Chain A"/>
    <property type="match status" value="2"/>
</dbReference>
<reference evidence="2" key="1">
    <citation type="submission" date="2023-08" db="EMBL/GenBank/DDBJ databases">
        <title>Black Yeasts Isolated from many extreme environments.</title>
        <authorList>
            <person name="Coleine C."/>
            <person name="Stajich J.E."/>
            <person name="Selbmann L."/>
        </authorList>
    </citation>
    <scope>NUCLEOTIDE SEQUENCE</scope>
    <source>
        <strain evidence="2">CCFEE 5810</strain>
    </source>
</reference>